<dbReference type="Pfam" id="PF05721">
    <property type="entry name" value="PhyH"/>
    <property type="match status" value="1"/>
</dbReference>
<keyword evidence="2" id="KW-1185">Reference proteome</keyword>
<protein>
    <submittedName>
        <fullName evidence="1">Phytanoyl-CoA dioxygenase family protein</fullName>
    </submittedName>
</protein>
<dbReference type="RefSeq" id="WP_209924255.1">
    <property type="nucleotide sequence ID" value="NZ_JBEWCH010000001.1"/>
</dbReference>
<name>A0ABV2C192_9BURK</name>
<comment type="caution">
    <text evidence="1">The sequence shown here is derived from an EMBL/GenBank/DDBJ whole genome shotgun (WGS) entry which is preliminary data.</text>
</comment>
<dbReference type="InterPro" id="IPR008775">
    <property type="entry name" value="Phytyl_CoA_dOase-like"/>
</dbReference>
<sequence>MNTPGQPWMLVKHILVGDRELGAARAYCQSLLDAPVHRLPLIAYREDSAQGRRLVRIERFVEDFAERTGIDLHARCNALARALFERPCLLFKDKINFRYPASPGFRAHQDAAAGWNRYASHYATVAVLIEASQPDSGGFEFATGASPGFLYPNLNGQLDDAFFASLCPQSLDVDAGDGLLFDGYAAHRTYANRTGHVVPHLFLTFNCADEGDFRDRYYAEKIAGMASHGDGYAFRLFDFGPEGAMR</sequence>
<dbReference type="EMBL" id="JBEWCH010000001">
    <property type="protein sequence ID" value="MET1472869.1"/>
    <property type="molecule type" value="Genomic_DNA"/>
</dbReference>
<dbReference type="Gene3D" id="2.60.120.620">
    <property type="entry name" value="q2cbj1_9rhob like domain"/>
    <property type="match status" value="1"/>
</dbReference>
<keyword evidence="1" id="KW-0223">Dioxygenase</keyword>
<reference evidence="1 2" key="1">
    <citation type="submission" date="2024-06" db="EMBL/GenBank/DDBJ databases">
        <title>Burkholderia sola in Mexico.</title>
        <authorList>
            <person name="Estrada P."/>
        </authorList>
    </citation>
    <scope>NUCLEOTIDE SEQUENCE [LARGE SCALE GENOMIC DNA]</scope>
    <source>
        <strain evidence="1 2">CpTa8-5</strain>
    </source>
</reference>
<proteinExistence type="predicted"/>
<keyword evidence="1" id="KW-0560">Oxidoreductase</keyword>
<accession>A0ABV2C192</accession>
<dbReference type="SUPFAM" id="SSF51197">
    <property type="entry name" value="Clavaminate synthase-like"/>
    <property type="match status" value="1"/>
</dbReference>
<gene>
    <name evidence="1" type="ORF">ABXL37_01305</name>
</gene>
<organism evidence="1 2">
    <name type="scientific">Burkholderia sola</name>
    <dbReference type="NCBI Taxonomy" id="2843302"/>
    <lineage>
        <taxon>Bacteria</taxon>
        <taxon>Pseudomonadati</taxon>
        <taxon>Pseudomonadota</taxon>
        <taxon>Betaproteobacteria</taxon>
        <taxon>Burkholderiales</taxon>
        <taxon>Burkholderiaceae</taxon>
        <taxon>Burkholderia</taxon>
        <taxon>Burkholderia cepacia complex</taxon>
    </lineage>
</organism>
<dbReference type="Proteomes" id="UP001548587">
    <property type="component" value="Unassembled WGS sequence"/>
</dbReference>
<dbReference type="GO" id="GO:0051213">
    <property type="term" value="F:dioxygenase activity"/>
    <property type="evidence" value="ECO:0007669"/>
    <property type="project" value="UniProtKB-KW"/>
</dbReference>
<evidence type="ECO:0000313" key="2">
    <source>
        <dbReference type="Proteomes" id="UP001548587"/>
    </source>
</evidence>
<evidence type="ECO:0000313" key="1">
    <source>
        <dbReference type="EMBL" id="MET1472869.1"/>
    </source>
</evidence>